<dbReference type="GO" id="GO:0005524">
    <property type="term" value="F:ATP binding"/>
    <property type="evidence" value="ECO:0007669"/>
    <property type="project" value="UniProtKB-KW"/>
</dbReference>
<dbReference type="Pfam" id="PF02954">
    <property type="entry name" value="HTH_8"/>
    <property type="match status" value="1"/>
</dbReference>
<dbReference type="SMART" id="SM00448">
    <property type="entry name" value="REC"/>
    <property type="match status" value="1"/>
</dbReference>
<dbReference type="FunFam" id="3.40.50.2300:FF:000018">
    <property type="entry name" value="DNA-binding transcriptional regulator NtrC"/>
    <property type="match status" value="1"/>
</dbReference>
<dbReference type="PROSITE" id="PS00675">
    <property type="entry name" value="SIGMA54_INTERACT_1"/>
    <property type="match status" value="1"/>
</dbReference>
<comment type="function">
    <text evidence="7">May play the central regulatory role in sporulation. It may be an element of the effector pathway responsible for the activation of sporulation genes in response to nutritional stress. Spo0A may act in concert with spo0H (a sigma factor) to control the expression of some genes that are critical to the sporulation process.</text>
</comment>
<dbReference type="SMART" id="SM00382">
    <property type="entry name" value="AAA"/>
    <property type="match status" value="1"/>
</dbReference>
<evidence type="ECO:0000313" key="11">
    <source>
        <dbReference type="EMBL" id="OLN26707.1"/>
    </source>
</evidence>
<dbReference type="InterPro" id="IPR002197">
    <property type="entry name" value="HTH_Fis"/>
</dbReference>
<accession>A0A1Q8QH84</accession>
<dbReference type="EMBL" id="MLBF01000071">
    <property type="protein sequence ID" value="OLN26707.1"/>
    <property type="molecule type" value="Genomic_DNA"/>
</dbReference>
<gene>
    <name evidence="11" type="ORF">DSOL_4861</name>
</gene>
<dbReference type="SUPFAM" id="SSF52172">
    <property type="entry name" value="CheY-like"/>
    <property type="match status" value="1"/>
</dbReference>
<dbReference type="PROSITE" id="PS00688">
    <property type="entry name" value="SIGMA54_INTERACT_3"/>
    <property type="match status" value="1"/>
</dbReference>
<dbReference type="Gene3D" id="1.10.10.60">
    <property type="entry name" value="Homeodomain-like"/>
    <property type="match status" value="1"/>
</dbReference>
<dbReference type="PROSITE" id="PS50045">
    <property type="entry name" value="SIGMA54_INTERACT_4"/>
    <property type="match status" value="1"/>
</dbReference>
<dbReference type="InterPro" id="IPR025662">
    <property type="entry name" value="Sigma_54_int_dom_ATP-bd_1"/>
</dbReference>
<dbReference type="GO" id="GO:0000160">
    <property type="term" value="P:phosphorelay signal transduction system"/>
    <property type="evidence" value="ECO:0007669"/>
    <property type="project" value="InterPro"/>
</dbReference>
<dbReference type="InterPro" id="IPR011006">
    <property type="entry name" value="CheY-like_superfamily"/>
</dbReference>
<dbReference type="InterPro" id="IPR009057">
    <property type="entry name" value="Homeodomain-like_sf"/>
</dbReference>
<feature type="domain" description="Sigma-54 factor interaction" evidence="9">
    <location>
        <begin position="162"/>
        <end position="389"/>
    </location>
</feature>
<dbReference type="Gene3D" id="3.40.50.2300">
    <property type="match status" value="1"/>
</dbReference>
<dbReference type="InterPro" id="IPR027417">
    <property type="entry name" value="P-loop_NTPase"/>
</dbReference>
<dbReference type="InterPro" id="IPR058031">
    <property type="entry name" value="AAA_lid_NorR"/>
</dbReference>
<feature type="domain" description="Response regulatory" evidence="10">
    <location>
        <begin position="25"/>
        <end position="139"/>
    </location>
</feature>
<organism evidence="11 12">
    <name type="scientific">Desulfosporosinus metallidurans</name>
    <dbReference type="NCBI Taxonomy" id="1888891"/>
    <lineage>
        <taxon>Bacteria</taxon>
        <taxon>Bacillati</taxon>
        <taxon>Bacillota</taxon>
        <taxon>Clostridia</taxon>
        <taxon>Eubacteriales</taxon>
        <taxon>Desulfitobacteriaceae</taxon>
        <taxon>Desulfosporosinus</taxon>
    </lineage>
</organism>
<dbReference type="AlphaFoldDB" id="A0A1Q8QH84"/>
<dbReference type="PRINTS" id="PR01590">
    <property type="entry name" value="HTHFIS"/>
</dbReference>
<dbReference type="SUPFAM" id="SSF46689">
    <property type="entry name" value="Homeodomain-like"/>
    <property type="match status" value="1"/>
</dbReference>
<evidence type="ECO:0000256" key="8">
    <source>
        <dbReference type="PROSITE-ProRule" id="PRU00169"/>
    </source>
</evidence>
<evidence type="ECO:0000259" key="9">
    <source>
        <dbReference type="PROSITE" id="PS50045"/>
    </source>
</evidence>
<evidence type="ECO:0000313" key="12">
    <source>
        <dbReference type="Proteomes" id="UP000186102"/>
    </source>
</evidence>
<reference evidence="11 12" key="1">
    <citation type="submission" date="2016-09" db="EMBL/GenBank/DDBJ databases">
        <title>Complete genome of Desulfosporosinus sp. OL.</title>
        <authorList>
            <person name="Mardanov A."/>
            <person name="Beletsky A."/>
            <person name="Panova A."/>
            <person name="Karnachuk O."/>
            <person name="Ravin N."/>
        </authorList>
    </citation>
    <scope>NUCLEOTIDE SEQUENCE [LARGE SCALE GENOMIC DNA]</scope>
    <source>
        <strain evidence="11 12">OL</strain>
    </source>
</reference>
<dbReference type="InterPro" id="IPR025944">
    <property type="entry name" value="Sigma_54_int_dom_CS"/>
</dbReference>
<dbReference type="Gene3D" id="3.40.50.300">
    <property type="entry name" value="P-loop containing nucleotide triphosphate hydrolases"/>
    <property type="match status" value="1"/>
</dbReference>
<dbReference type="PANTHER" id="PTHR32071">
    <property type="entry name" value="TRANSCRIPTIONAL REGULATORY PROTEIN"/>
    <property type="match status" value="1"/>
</dbReference>
<dbReference type="GO" id="GO:0006355">
    <property type="term" value="P:regulation of DNA-templated transcription"/>
    <property type="evidence" value="ECO:0007669"/>
    <property type="project" value="InterPro"/>
</dbReference>
<evidence type="ECO:0000256" key="4">
    <source>
        <dbReference type="ARBA" id="ARBA00022840"/>
    </source>
</evidence>
<name>A0A1Q8QH84_9FIRM</name>
<evidence type="ECO:0000259" key="10">
    <source>
        <dbReference type="PROSITE" id="PS50110"/>
    </source>
</evidence>
<dbReference type="InterPro" id="IPR002078">
    <property type="entry name" value="Sigma_54_int"/>
</dbReference>
<protein>
    <recommendedName>
        <fullName evidence="1">Stage 0 sporulation protein A homolog</fullName>
    </recommendedName>
</protein>
<keyword evidence="6" id="KW-0804">Transcription</keyword>
<feature type="modified residue" description="4-aspartylphosphate" evidence="8">
    <location>
        <position position="74"/>
    </location>
</feature>
<comment type="caution">
    <text evidence="11">The sequence shown here is derived from an EMBL/GenBank/DDBJ whole genome shotgun (WGS) entry which is preliminary data.</text>
</comment>
<dbReference type="InterPro" id="IPR001789">
    <property type="entry name" value="Sig_transdc_resp-reg_receiver"/>
</dbReference>
<keyword evidence="12" id="KW-1185">Reference proteome</keyword>
<dbReference type="CDD" id="cd00009">
    <property type="entry name" value="AAA"/>
    <property type="match status" value="1"/>
</dbReference>
<evidence type="ECO:0000256" key="3">
    <source>
        <dbReference type="ARBA" id="ARBA00022741"/>
    </source>
</evidence>
<keyword evidence="2 8" id="KW-0597">Phosphoprotein</keyword>
<dbReference type="Pfam" id="PF25601">
    <property type="entry name" value="AAA_lid_14"/>
    <property type="match status" value="1"/>
</dbReference>
<keyword evidence="3" id="KW-0547">Nucleotide-binding</keyword>
<keyword evidence="4" id="KW-0067">ATP-binding</keyword>
<sequence>MVVSWLKSNILNIVIILREVERVRRILVADDEANMRWVLERALTKAGYEVETVEDGQLALDRALAERPDLVLVDLKMPKMDGLSVLHILKERYPDLLIVMMTAHGSTTTAVEAMKAGAQDYLMKPFDIDELLITVAKAFEVESLREQVDYLKGGAQHGGWQLVGDSEEIQAVKHLAERVAPTPATVLIQGESGTGKELVAQAIHTLSPRVDGPFIRVNCAALTENLLESELFGHEKGAFTGAHARKTGRFELADSGTLFLDEIAELSFNVQAKLLRVLQERTFERVGGEKTIKVDVRIIAATNRDLLKEAQEGRFREDLYYRLNVFPISVPPLRERREDISLLTEHFLGKFRTYGGSKTLGPGVLSHLMAYTWPGNVRELENVVERMVIISQGVVIGMDSLPLFDTSSKLAKNPGSFVLPPEGVSLEEIEKSFLHQAMEQTGGNQSQAAKRLGLSRHAFLYRLEKYGIDPHWGI</sequence>
<evidence type="ECO:0000256" key="6">
    <source>
        <dbReference type="ARBA" id="ARBA00023163"/>
    </source>
</evidence>
<dbReference type="STRING" id="1888891.DSOL_4861"/>
<evidence type="ECO:0000256" key="2">
    <source>
        <dbReference type="ARBA" id="ARBA00022553"/>
    </source>
</evidence>
<evidence type="ECO:0000256" key="7">
    <source>
        <dbReference type="ARBA" id="ARBA00024867"/>
    </source>
</evidence>
<dbReference type="InterPro" id="IPR003593">
    <property type="entry name" value="AAA+_ATPase"/>
</dbReference>
<dbReference type="SUPFAM" id="SSF52540">
    <property type="entry name" value="P-loop containing nucleoside triphosphate hydrolases"/>
    <property type="match status" value="1"/>
</dbReference>
<dbReference type="FunFam" id="3.40.50.300:FF:000006">
    <property type="entry name" value="DNA-binding transcriptional regulator NtrC"/>
    <property type="match status" value="1"/>
</dbReference>
<dbReference type="Pfam" id="PF00158">
    <property type="entry name" value="Sigma54_activat"/>
    <property type="match status" value="1"/>
</dbReference>
<evidence type="ECO:0000256" key="5">
    <source>
        <dbReference type="ARBA" id="ARBA00023015"/>
    </source>
</evidence>
<dbReference type="Pfam" id="PF00072">
    <property type="entry name" value="Response_reg"/>
    <property type="match status" value="1"/>
</dbReference>
<keyword evidence="5" id="KW-0805">Transcription regulation</keyword>
<dbReference type="GO" id="GO:0043565">
    <property type="term" value="F:sequence-specific DNA binding"/>
    <property type="evidence" value="ECO:0007669"/>
    <property type="project" value="InterPro"/>
</dbReference>
<dbReference type="Gene3D" id="1.10.8.60">
    <property type="match status" value="1"/>
</dbReference>
<dbReference type="Proteomes" id="UP000186102">
    <property type="component" value="Unassembled WGS sequence"/>
</dbReference>
<evidence type="ECO:0000256" key="1">
    <source>
        <dbReference type="ARBA" id="ARBA00018672"/>
    </source>
</evidence>
<dbReference type="PROSITE" id="PS50110">
    <property type="entry name" value="RESPONSE_REGULATORY"/>
    <property type="match status" value="1"/>
</dbReference>
<proteinExistence type="predicted"/>